<dbReference type="Proteomes" id="UP000277326">
    <property type="component" value="Unassembled WGS sequence"/>
</dbReference>
<evidence type="ECO:0000313" key="3">
    <source>
        <dbReference type="EMBL" id="RMB09077.1"/>
    </source>
</evidence>
<gene>
    <name evidence="3" type="ORF">ATH50_3447</name>
    <name evidence="2" type="ORF">DU502_16265</name>
</gene>
<dbReference type="AlphaFoldDB" id="A0A3M0CJY7"/>
<accession>A0A3M0CJY7</accession>
<keyword evidence="1" id="KW-0812">Transmembrane</keyword>
<dbReference type="EMBL" id="CP034145">
    <property type="protein sequence ID" value="AZH26831.1"/>
    <property type="molecule type" value="Genomic_DNA"/>
</dbReference>
<dbReference type="EMBL" id="REFS01000009">
    <property type="protein sequence ID" value="RMB09077.1"/>
    <property type="molecule type" value="Genomic_DNA"/>
</dbReference>
<feature type="transmembrane region" description="Helical" evidence="1">
    <location>
        <begin position="47"/>
        <end position="75"/>
    </location>
</feature>
<protein>
    <submittedName>
        <fullName evidence="3">Uncharacterized protein</fullName>
    </submittedName>
</protein>
<keyword evidence="1" id="KW-0472">Membrane</keyword>
<feature type="transmembrane region" description="Helical" evidence="1">
    <location>
        <begin position="9"/>
        <end position="27"/>
    </location>
</feature>
<reference evidence="3" key="3">
    <citation type="submission" date="2018-10" db="EMBL/GenBank/DDBJ databases">
        <authorList>
            <person name="Whitman W."/>
            <person name="Huntemann M."/>
            <person name="Clum A."/>
            <person name="Pillay M."/>
            <person name="Palaniappan K."/>
            <person name="Varghese N."/>
            <person name="Mikhailova N."/>
            <person name="Stamatis D."/>
            <person name="Reddy T."/>
            <person name="Daum C."/>
            <person name="Shapiro N."/>
            <person name="Ivanova N."/>
            <person name="Kyrpides N."/>
            <person name="Woyke T."/>
        </authorList>
    </citation>
    <scope>NUCLEOTIDE SEQUENCE</scope>
    <source>
        <strain evidence="3">CGMCC 1.10124</strain>
    </source>
</reference>
<dbReference type="KEGG" id="haer:DU502_16265"/>
<evidence type="ECO:0000313" key="2">
    <source>
        <dbReference type="EMBL" id="AZH26831.1"/>
    </source>
</evidence>
<evidence type="ECO:0000256" key="1">
    <source>
        <dbReference type="SAM" id="Phobius"/>
    </source>
</evidence>
<evidence type="ECO:0000313" key="4">
    <source>
        <dbReference type="Proteomes" id="UP000277326"/>
    </source>
</evidence>
<dbReference type="GeneID" id="38472873"/>
<dbReference type="Proteomes" id="UP000282007">
    <property type="component" value="Chromosome"/>
</dbReference>
<keyword evidence="1" id="KW-1133">Transmembrane helix</keyword>
<name>A0A3M0CJY7_9EURY</name>
<reference evidence="3 4" key="1">
    <citation type="journal article" date="2015" name="Stand. Genomic Sci.">
        <title>Genomic Encyclopedia of Bacterial and Archaeal Type Strains, Phase III: the genomes of soil and plant-associated and newly described type strains.</title>
        <authorList>
            <person name="Whitman W.B."/>
            <person name="Woyke T."/>
            <person name="Klenk H.P."/>
            <person name="Zhou Y."/>
            <person name="Lilburn T.G."/>
            <person name="Beck B.J."/>
            <person name="De Vos P."/>
            <person name="Vandamme P."/>
            <person name="Eisen J.A."/>
            <person name="Garrity G."/>
            <person name="Hugenholtz P."/>
            <person name="Kyrpides N.C."/>
        </authorList>
    </citation>
    <scope>NUCLEOTIDE SEQUENCE [LARGE SCALE GENOMIC DNA]</scope>
    <source>
        <strain evidence="3 4">CGMCC 1.10124</strain>
    </source>
</reference>
<reference evidence="2 5" key="2">
    <citation type="submission" date="2018-07" db="EMBL/GenBank/DDBJ databases">
        <title>Genome sequences of Haloplanus aerogenes JCM 16430T.</title>
        <authorList>
            <person name="Kim Y.B."/>
            <person name="Roh S.W."/>
        </authorList>
    </citation>
    <scope>NUCLEOTIDE SEQUENCE [LARGE SCALE GENOMIC DNA]</scope>
    <source>
        <strain evidence="2 5">JCM 16430</strain>
    </source>
</reference>
<sequence>MIDSVREAGAWAFALLFGAWFVLHFFLRSCYWGCRDSPLALVVEKFGFGVLVDLAAGGEVVLFVLAVVGLGLSWLRDRLPV</sequence>
<proteinExistence type="predicted"/>
<organism evidence="3 4">
    <name type="scientific">Haloplanus aerogenes</name>
    <dbReference type="NCBI Taxonomy" id="660522"/>
    <lineage>
        <taxon>Archaea</taxon>
        <taxon>Methanobacteriati</taxon>
        <taxon>Methanobacteriota</taxon>
        <taxon>Stenosarchaea group</taxon>
        <taxon>Halobacteria</taxon>
        <taxon>Halobacteriales</taxon>
        <taxon>Haloferacaceae</taxon>
        <taxon>Haloplanus</taxon>
    </lineage>
</organism>
<dbReference type="RefSeq" id="WP_121921977.1">
    <property type="nucleotide sequence ID" value="NZ_CP034145.1"/>
</dbReference>
<evidence type="ECO:0000313" key="5">
    <source>
        <dbReference type="Proteomes" id="UP000282007"/>
    </source>
</evidence>
<keyword evidence="5" id="KW-1185">Reference proteome</keyword>